<keyword evidence="8" id="KW-1185">Reference proteome</keyword>
<dbReference type="PROSITE" id="PS50949">
    <property type="entry name" value="HTH_GNTR"/>
    <property type="match status" value="1"/>
</dbReference>
<dbReference type="SUPFAM" id="SSF46785">
    <property type="entry name" value="Winged helix' DNA-binding domain"/>
    <property type="match status" value="1"/>
</dbReference>
<reference evidence="7" key="1">
    <citation type="submission" date="2022-08" db="EMBL/GenBank/DDBJ databases">
        <title>Novel Bdellovibrio Species Isolated from Svalbard: Designation Bdellovibrio svalbardensis.</title>
        <authorList>
            <person name="Mitchell R.J."/>
            <person name="Choi S.Y."/>
        </authorList>
    </citation>
    <scope>NUCLEOTIDE SEQUENCE</scope>
    <source>
        <strain evidence="7">PAP01</strain>
    </source>
</reference>
<evidence type="ECO:0000256" key="3">
    <source>
        <dbReference type="ARBA" id="ARBA00023015"/>
    </source>
</evidence>
<dbReference type="GO" id="GO:0008483">
    <property type="term" value="F:transaminase activity"/>
    <property type="evidence" value="ECO:0007669"/>
    <property type="project" value="UniProtKB-KW"/>
</dbReference>
<dbReference type="Gene3D" id="3.40.640.10">
    <property type="entry name" value="Type I PLP-dependent aspartate aminotransferase-like (Major domain)"/>
    <property type="match status" value="1"/>
</dbReference>
<dbReference type="InterPro" id="IPR051446">
    <property type="entry name" value="HTH_trans_reg/aminotransferase"/>
</dbReference>
<evidence type="ECO:0000313" key="7">
    <source>
        <dbReference type="EMBL" id="MDG0817741.1"/>
    </source>
</evidence>
<dbReference type="InterPro" id="IPR000524">
    <property type="entry name" value="Tscrpt_reg_HTH_GntR"/>
</dbReference>
<evidence type="ECO:0000256" key="2">
    <source>
        <dbReference type="ARBA" id="ARBA00022898"/>
    </source>
</evidence>
<dbReference type="CDD" id="cd00609">
    <property type="entry name" value="AAT_like"/>
    <property type="match status" value="1"/>
</dbReference>
<dbReference type="InterPro" id="IPR036390">
    <property type="entry name" value="WH_DNA-bd_sf"/>
</dbReference>
<dbReference type="EMBL" id="JANRMI010000004">
    <property type="protein sequence ID" value="MDG0817741.1"/>
    <property type="molecule type" value="Genomic_DNA"/>
</dbReference>
<evidence type="ECO:0000313" key="8">
    <source>
        <dbReference type="Proteomes" id="UP001152321"/>
    </source>
</evidence>
<comment type="similarity">
    <text evidence="1">In the C-terminal section; belongs to the class-I pyridoxal-phosphate-dependent aminotransferase family.</text>
</comment>
<dbReference type="Proteomes" id="UP001152321">
    <property type="component" value="Unassembled WGS sequence"/>
</dbReference>
<keyword evidence="3" id="KW-0805">Transcription regulation</keyword>
<dbReference type="SUPFAM" id="SSF53383">
    <property type="entry name" value="PLP-dependent transferases"/>
    <property type="match status" value="1"/>
</dbReference>
<keyword evidence="7" id="KW-0808">Transferase</keyword>
<dbReference type="RefSeq" id="WP_277579212.1">
    <property type="nucleotide sequence ID" value="NZ_JANRMI010000004.1"/>
</dbReference>
<name>A0ABT6DPH8_9BACT</name>
<evidence type="ECO:0000256" key="4">
    <source>
        <dbReference type="ARBA" id="ARBA00023125"/>
    </source>
</evidence>
<dbReference type="InterPro" id="IPR015424">
    <property type="entry name" value="PyrdxlP-dep_Trfase"/>
</dbReference>
<dbReference type="InterPro" id="IPR015421">
    <property type="entry name" value="PyrdxlP-dep_Trfase_major"/>
</dbReference>
<keyword evidence="4" id="KW-0238">DNA-binding</keyword>
<sequence length="476" mass="54478">MKSVNIKIQDSKKPKYERIYAGFLTALKDGVLKPGERIPSTRDLAKIYKCHRLTVMNALQALVAEGWLEAKEKAHYQVSEKAPITESTKESPSKKKAPHFELASPAFSLTAERTRYKIEFWGGQPDLRLFPKDEFRKITSEALRRVKPDQLSYGATQGLPVLLEQVEEYFRRSRGLLEIEYLITNGSQEGIYIIAQTFLKPGDYVVVEGKGYTPAWRVLESLGAKLIPIAVDDEGLNTDELALILKKKKVKLIYTTPLHQYPTTVTLSPRRRQKLIQLAESYRIPILEDDYDHEFHYLSPPPAPLATQTPYAIYVASFSKILYPGARIGVLACHESLFEAFAMQKFLLSRQSDSLSQLSLAAWMKEGGFERHLRRTTRVYEKRFHYMQEQLELLKVTYGIDWVQPNGGMSYWVNLKTNSRKVSEAAKRKDVFFMNETELDFAKKDGTHLRIGFAGVNEAEIKQGFEVLNQILKKSN</sequence>
<dbReference type="PANTHER" id="PTHR46577:SF1">
    <property type="entry name" value="HTH-TYPE TRANSCRIPTIONAL REGULATORY PROTEIN GABR"/>
    <property type="match status" value="1"/>
</dbReference>
<keyword evidence="5" id="KW-0804">Transcription</keyword>
<comment type="caution">
    <text evidence="7">The sequence shown here is derived from an EMBL/GenBank/DDBJ whole genome shotgun (WGS) entry which is preliminary data.</text>
</comment>
<dbReference type="Gene3D" id="1.10.10.10">
    <property type="entry name" value="Winged helix-like DNA-binding domain superfamily/Winged helix DNA-binding domain"/>
    <property type="match status" value="1"/>
</dbReference>
<evidence type="ECO:0000259" key="6">
    <source>
        <dbReference type="PROSITE" id="PS50949"/>
    </source>
</evidence>
<feature type="domain" description="HTH gntR-type" evidence="6">
    <location>
        <begin position="13"/>
        <end position="81"/>
    </location>
</feature>
<dbReference type="Pfam" id="PF00155">
    <property type="entry name" value="Aminotran_1_2"/>
    <property type="match status" value="1"/>
</dbReference>
<proteinExistence type="inferred from homology"/>
<keyword evidence="7" id="KW-0032">Aminotransferase</keyword>
<dbReference type="InterPro" id="IPR036388">
    <property type="entry name" value="WH-like_DNA-bd_sf"/>
</dbReference>
<dbReference type="Pfam" id="PF00392">
    <property type="entry name" value="GntR"/>
    <property type="match status" value="1"/>
</dbReference>
<keyword evidence="2" id="KW-0663">Pyridoxal phosphate</keyword>
<dbReference type="CDD" id="cd07377">
    <property type="entry name" value="WHTH_GntR"/>
    <property type="match status" value="1"/>
</dbReference>
<evidence type="ECO:0000256" key="1">
    <source>
        <dbReference type="ARBA" id="ARBA00005384"/>
    </source>
</evidence>
<accession>A0ABT6DPH8</accession>
<organism evidence="7 8">
    <name type="scientific">Bdellovibrio svalbardensis</name>
    <dbReference type="NCBI Taxonomy" id="2972972"/>
    <lineage>
        <taxon>Bacteria</taxon>
        <taxon>Pseudomonadati</taxon>
        <taxon>Bdellovibrionota</taxon>
        <taxon>Bdellovibrionia</taxon>
        <taxon>Bdellovibrionales</taxon>
        <taxon>Pseudobdellovibrionaceae</taxon>
        <taxon>Bdellovibrio</taxon>
    </lineage>
</organism>
<evidence type="ECO:0000256" key="5">
    <source>
        <dbReference type="ARBA" id="ARBA00023163"/>
    </source>
</evidence>
<dbReference type="InterPro" id="IPR004839">
    <property type="entry name" value="Aminotransferase_I/II_large"/>
</dbReference>
<dbReference type="SMART" id="SM00345">
    <property type="entry name" value="HTH_GNTR"/>
    <property type="match status" value="1"/>
</dbReference>
<dbReference type="PANTHER" id="PTHR46577">
    <property type="entry name" value="HTH-TYPE TRANSCRIPTIONAL REGULATORY PROTEIN GABR"/>
    <property type="match status" value="1"/>
</dbReference>
<gene>
    <name evidence="7" type="ORF">NWE73_15275</name>
</gene>
<protein>
    <submittedName>
        <fullName evidence="7">PLP-dependent aminotransferase family protein</fullName>
    </submittedName>
</protein>